<sequence>MESQQETSHDILESLLQELVERGEDFSFYISLCLRLLARSPKHGWDVRAFMRGLEPEDMAAPHDPAELRTNPKFLESEWLMGKYSVLLEAFDEAVTSHHISTAAPRDTTLAGYDLRILWKIVNAHYSSYFEPDPRRRVTCAIEGLVGKDYSVEDLTRDLQDYLDRHACLLKLPDLCRELADQGKDLAFFADLGIRLLESVTWPVDDLRSFLQEIGSEDVVTPVGIPKLDWHELFRTSDNEIFADSERLMQKYSILADTLGELSSPAYSQVDLASRVARAQYELFFACEGQSRLLKALRILLSEDYTADMLCTDAEAYLAASQDNR</sequence>
<comment type="caution">
    <text evidence="1">The sequence shown here is derived from an EMBL/GenBank/DDBJ whole genome shotgun (WGS) entry which is preliminary data.</text>
</comment>
<accession>A0A7D4L6T3</accession>
<dbReference type="Proteomes" id="UP000769484">
    <property type="component" value="Unassembled WGS sequence"/>
</dbReference>
<evidence type="ECO:0000313" key="2">
    <source>
        <dbReference type="Proteomes" id="UP000769484"/>
    </source>
</evidence>
<dbReference type="AlphaFoldDB" id="A0A7D4L6T3"/>
<name>A0A7D4L6T3_9MICC</name>
<dbReference type="RefSeq" id="WP_004006255.1">
    <property type="nucleotide sequence ID" value="NZ_CAUREM010000007.1"/>
</dbReference>
<proteinExistence type="predicted"/>
<reference evidence="1" key="1">
    <citation type="submission" date="2020-04" db="EMBL/GenBank/DDBJ databases">
        <title>Deep metagenomics examines the oral microbiome during advanced dental caries in children, revealing novel taxa and co-occurrences with host molecules.</title>
        <authorList>
            <person name="Baker J.L."/>
            <person name="Morton J.T."/>
            <person name="Dinis M."/>
            <person name="Alvarez R."/>
            <person name="Tran N.C."/>
            <person name="Knight R."/>
            <person name="Edlund A."/>
        </authorList>
    </citation>
    <scope>NUCLEOTIDE SEQUENCE</scope>
    <source>
        <strain evidence="1">JCVI_47_bin.4</strain>
    </source>
</reference>
<evidence type="ECO:0000313" key="1">
    <source>
        <dbReference type="EMBL" id="MBF1648506.1"/>
    </source>
</evidence>
<protein>
    <submittedName>
        <fullName evidence="1">Uncharacterized protein</fullName>
    </submittedName>
</protein>
<dbReference type="EMBL" id="JABZXJ010000001">
    <property type="protein sequence ID" value="MBF1648506.1"/>
    <property type="molecule type" value="Genomic_DNA"/>
</dbReference>
<gene>
    <name evidence="1" type="ORF">HXO56_00130</name>
</gene>
<organism evidence="1 2">
    <name type="scientific">Rothia dentocariosa</name>
    <dbReference type="NCBI Taxonomy" id="2047"/>
    <lineage>
        <taxon>Bacteria</taxon>
        <taxon>Bacillati</taxon>
        <taxon>Actinomycetota</taxon>
        <taxon>Actinomycetes</taxon>
        <taxon>Micrococcales</taxon>
        <taxon>Micrococcaceae</taxon>
        <taxon>Rothia</taxon>
    </lineage>
</organism>